<dbReference type="EMBL" id="CAJNOQ010038597">
    <property type="protein sequence ID" value="CAF1613069.1"/>
    <property type="molecule type" value="Genomic_DNA"/>
</dbReference>
<comment type="caution">
    <text evidence="1">The sequence shown here is derived from an EMBL/GenBank/DDBJ whole genome shotgun (WGS) entry which is preliminary data.</text>
</comment>
<keyword evidence="3" id="KW-1185">Reference proteome</keyword>
<evidence type="ECO:0000313" key="2">
    <source>
        <dbReference type="EMBL" id="CAF4497555.1"/>
    </source>
</evidence>
<reference evidence="1" key="1">
    <citation type="submission" date="2021-02" db="EMBL/GenBank/DDBJ databases">
        <authorList>
            <person name="Nowell W R."/>
        </authorList>
    </citation>
    <scope>NUCLEOTIDE SEQUENCE</scope>
</reference>
<dbReference type="Proteomes" id="UP000681722">
    <property type="component" value="Unassembled WGS sequence"/>
</dbReference>
<gene>
    <name evidence="1" type="ORF">GPM918_LOCUS43227</name>
    <name evidence="2" type="ORF">SRO942_LOCUS44659</name>
</gene>
<sequence length="50" mass="5829">VPERRGLIWRFVQRFTTSRMTPWVWSLPFPPWNGGIREVVVCAEGGRSRG</sequence>
<evidence type="ECO:0000313" key="1">
    <source>
        <dbReference type="EMBL" id="CAF1613069.1"/>
    </source>
</evidence>
<evidence type="ECO:0000313" key="3">
    <source>
        <dbReference type="Proteomes" id="UP000663829"/>
    </source>
</evidence>
<proteinExistence type="predicted"/>
<accession>A0A816BP84</accession>
<dbReference type="Proteomes" id="UP000663829">
    <property type="component" value="Unassembled WGS sequence"/>
</dbReference>
<dbReference type="EMBL" id="CAJOBC010105439">
    <property type="protein sequence ID" value="CAF4497555.1"/>
    <property type="molecule type" value="Genomic_DNA"/>
</dbReference>
<organism evidence="1 3">
    <name type="scientific">Didymodactylos carnosus</name>
    <dbReference type="NCBI Taxonomy" id="1234261"/>
    <lineage>
        <taxon>Eukaryota</taxon>
        <taxon>Metazoa</taxon>
        <taxon>Spiralia</taxon>
        <taxon>Gnathifera</taxon>
        <taxon>Rotifera</taxon>
        <taxon>Eurotatoria</taxon>
        <taxon>Bdelloidea</taxon>
        <taxon>Philodinida</taxon>
        <taxon>Philodinidae</taxon>
        <taxon>Didymodactylos</taxon>
    </lineage>
</organism>
<protein>
    <submittedName>
        <fullName evidence="1">Uncharacterized protein</fullName>
    </submittedName>
</protein>
<name>A0A816BP84_9BILA</name>
<dbReference type="AlphaFoldDB" id="A0A816BP84"/>
<feature type="non-terminal residue" evidence="1">
    <location>
        <position position="1"/>
    </location>
</feature>